<feature type="compositionally biased region" description="Polar residues" evidence="1">
    <location>
        <begin position="85"/>
        <end position="96"/>
    </location>
</feature>
<reference evidence="2 3" key="1">
    <citation type="journal article" date="2016" name="Mol. Biol. Evol.">
        <title>Comparative Genomics of Early-Diverging Mushroom-Forming Fungi Provides Insights into the Origins of Lignocellulose Decay Capabilities.</title>
        <authorList>
            <person name="Nagy L.G."/>
            <person name="Riley R."/>
            <person name="Tritt A."/>
            <person name="Adam C."/>
            <person name="Daum C."/>
            <person name="Floudas D."/>
            <person name="Sun H."/>
            <person name="Yadav J.S."/>
            <person name="Pangilinan J."/>
            <person name="Larsson K.H."/>
            <person name="Matsuura K."/>
            <person name="Barry K."/>
            <person name="Labutti K."/>
            <person name="Kuo R."/>
            <person name="Ohm R.A."/>
            <person name="Bhattacharya S.S."/>
            <person name="Shirouzu T."/>
            <person name="Yoshinaga Y."/>
            <person name="Martin F.M."/>
            <person name="Grigoriev I.V."/>
            <person name="Hibbett D.S."/>
        </authorList>
    </citation>
    <scope>NUCLEOTIDE SEQUENCE [LARGE SCALE GENOMIC DNA]</scope>
    <source>
        <strain evidence="2 3">L-15889</strain>
    </source>
</reference>
<dbReference type="InterPro" id="IPR036866">
    <property type="entry name" value="RibonucZ/Hydroxyglut_hydro"/>
</dbReference>
<evidence type="ECO:0000256" key="1">
    <source>
        <dbReference type="SAM" id="MobiDB-lite"/>
    </source>
</evidence>
<proteinExistence type="predicted"/>
<organism evidence="2 3">
    <name type="scientific">Daedalea quercina L-15889</name>
    <dbReference type="NCBI Taxonomy" id="1314783"/>
    <lineage>
        <taxon>Eukaryota</taxon>
        <taxon>Fungi</taxon>
        <taxon>Dikarya</taxon>
        <taxon>Basidiomycota</taxon>
        <taxon>Agaricomycotina</taxon>
        <taxon>Agaricomycetes</taxon>
        <taxon>Polyporales</taxon>
        <taxon>Fomitopsis</taxon>
    </lineage>
</organism>
<evidence type="ECO:0008006" key="4">
    <source>
        <dbReference type="Google" id="ProtNLM"/>
    </source>
</evidence>
<feature type="compositionally biased region" description="Basic and acidic residues" evidence="1">
    <location>
        <begin position="452"/>
        <end position="498"/>
    </location>
</feature>
<dbReference type="AlphaFoldDB" id="A0A165LK92"/>
<feature type="compositionally biased region" description="Basic and acidic residues" evidence="1">
    <location>
        <begin position="97"/>
        <end position="111"/>
    </location>
</feature>
<feature type="region of interest" description="Disordered" evidence="1">
    <location>
        <begin position="152"/>
        <end position="177"/>
    </location>
</feature>
<keyword evidence="3" id="KW-1185">Reference proteome</keyword>
<evidence type="ECO:0000313" key="2">
    <source>
        <dbReference type="EMBL" id="KZT64530.1"/>
    </source>
</evidence>
<sequence length="515" mass="56522">MSHDITVTFLGTASGGGPTETRNCSSLVVDALGDQSLWTDHTAGILTLLRNTLGIPKIEERSHAGRATEPPSAPTTSIVEDPPVASSSVTKLTESSHNTEKPHHTRTDSPRIEIFGPRGLRRFLRLQMLLTHTRSQERYAVHELLAANESPSCPSDIPAKSERDTNEEGRLLDNEAPGKDIRCDSQGYWREIVVSYTGFVQQRSSGQKGTGRIIVDAGPIDHRDPCIGFVIREIPHLPEPAALQSPIPVPRKLVILGDTVNSDALIPLIDPPSSGDTAGGAAQPVEVDMDVDQDVPPGDASVGIEDAIVMPDVQKLIAKAPVSLLIHEATDAYISPVVDPQEKTGRNRTHDLVDEKTRARGHSTPRMAGEFAHKIGAERLVLNHIGARFPAPEKAPRTAWGKFQLACVREIEKQARATWKPPKTQPPTYVTAAYDYYRITIPPNRPPPSAEDDSKAEREEKGVSDHDQHHAQERYRAEEGHSRREESSHAWRQAEQRDQSSALRGMTCPHSSVMK</sequence>
<dbReference type="Proteomes" id="UP000076727">
    <property type="component" value="Unassembled WGS sequence"/>
</dbReference>
<dbReference type="PANTHER" id="PTHR46018:SF2">
    <property type="entry name" value="ZINC PHOSPHODIESTERASE ELAC PROTEIN 1"/>
    <property type="match status" value="1"/>
</dbReference>
<dbReference type="STRING" id="1314783.A0A165LK92"/>
<name>A0A165LK92_9APHY</name>
<dbReference type="OrthoDB" id="527344at2759"/>
<accession>A0A165LK92</accession>
<dbReference type="SUPFAM" id="SSF56281">
    <property type="entry name" value="Metallo-hydrolase/oxidoreductase"/>
    <property type="match status" value="1"/>
</dbReference>
<dbReference type="EMBL" id="KV429126">
    <property type="protein sequence ID" value="KZT64530.1"/>
    <property type="molecule type" value="Genomic_DNA"/>
</dbReference>
<feature type="region of interest" description="Disordered" evidence="1">
    <location>
        <begin position="60"/>
        <end position="112"/>
    </location>
</feature>
<dbReference type="PANTHER" id="PTHR46018">
    <property type="entry name" value="ZINC PHOSPHODIESTERASE ELAC PROTEIN 1"/>
    <property type="match status" value="1"/>
</dbReference>
<dbReference type="GO" id="GO:0042781">
    <property type="term" value="F:3'-tRNA processing endoribonuclease activity"/>
    <property type="evidence" value="ECO:0007669"/>
    <property type="project" value="TreeGrafter"/>
</dbReference>
<dbReference type="GO" id="GO:0005634">
    <property type="term" value="C:nucleus"/>
    <property type="evidence" value="ECO:0007669"/>
    <property type="project" value="TreeGrafter"/>
</dbReference>
<protein>
    <recommendedName>
        <fullName evidence="4">Metallo-beta-lactamase domain-containing protein</fullName>
    </recommendedName>
</protein>
<gene>
    <name evidence="2" type="ORF">DAEQUDRAFT_769650</name>
</gene>
<feature type="region of interest" description="Disordered" evidence="1">
    <location>
        <begin position="440"/>
        <end position="515"/>
    </location>
</feature>
<evidence type="ECO:0000313" key="3">
    <source>
        <dbReference type="Proteomes" id="UP000076727"/>
    </source>
</evidence>
<dbReference type="Gene3D" id="3.60.15.10">
    <property type="entry name" value="Ribonuclease Z/Hydroxyacylglutathione hydrolase-like"/>
    <property type="match status" value="1"/>
</dbReference>
<feature type="compositionally biased region" description="Basic and acidic residues" evidence="1">
    <location>
        <begin position="159"/>
        <end position="177"/>
    </location>
</feature>